<proteinExistence type="predicted"/>
<sequence>MTARQTGPPPRRGAPALMPVSAGASHLWPHALPALRNSDAR</sequence>
<accession>A0A6M5YNT7</accession>
<evidence type="ECO:0000256" key="1">
    <source>
        <dbReference type="SAM" id="MobiDB-lite"/>
    </source>
</evidence>
<dbReference type="KEGG" id="ftj:FTUN_2522"/>
<feature type="region of interest" description="Disordered" evidence="1">
    <location>
        <begin position="1"/>
        <end position="21"/>
    </location>
</feature>
<name>A0A6M5YNT7_9BACT</name>
<dbReference type="EMBL" id="CP053452">
    <property type="protein sequence ID" value="QJW94996.1"/>
    <property type="molecule type" value="Genomic_DNA"/>
</dbReference>
<reference evidence="3" key="1">
    <citation type="submission" date="2020-05" db="EMBL/GenBank/DDBJ databases">
        <title>Frigoriglobus tundricola gen. nov., sp. nov., a psychrotolerant cellulolytic planctomycete of the family Gemmataceae with two divergent copies of 16S rRNA gene.</title>
        <authorList>
            <person name="Kulichevskaya I.S."/>
            <person name="Ivanova A.A."/>
            <person name="Naumoff D.G."/>
            <person name="Beletsky A.V."/>
            <person name="Rijpstra W.I.C."/>
            <person name="Sinninghe Damste J.S."/>
            <person name="Mardanov A.V."/>
            <person name="Ravin N.V."/>
            <person name="Dedysh S.N."/>
        </authorList>
    </citation>
    <scope>NUCLEOTIDE SEQUENCE [LARGE SCALE GENOMIC DNA]</scope>
    <source>
        <strain evidence="3">PL17</strain>
    </source>
</reference>
<evidence type="ECO:0000313" key="2">
    <source>
        <dbReference type="EMBL" id="QJW94996.1"/>
    </source>
</evidence>
<keyword evidence="3" id="KW-1185">Reference proteome</keyword>
<gene>
    <name evidence="2" type="ORF">FTUN_2522</name>
</gene>
<protein>
    <submittedName>
        <fullName evidence="2">Uncharacterized protein</fullName>
    </submittedName>
</protein>
<organism evidence="2 3">
    <name type="scientific">Frigoriglobus tundricola</name>
    <dbReference type="NCBI Taxonomy" id="2774151"/>
    <lineage>
        <taxon>Bacteria</taxon>
        <taxon>Pseudomonadati</taxon>
        <taxon>Planctomycetota</taxon>
        <taxon>Planctomycetia</taxon>
        <taxon>Gemmatales</taxon>
        <taxon>Gemmataceae</taxon>
        <taxon>Frigoriglobus</taxon>
    </lineage>
</organism>
<dbReference type="AlphaFoldDB" id="A0A6M5YNT7"/>
<evidence type="ECO:0000313" key="3">
    <source>
        <dbReference type="Proteomes" id="UP000503447"/>
    </source>
</evidence>
<dbReference type="Proteomes" id="UP000503447">
    <property type="component" value="Chromosome"/>
</dbReference>